<dbReference type="EMBL" id="CP036432">
    <property type="protein sequence ID" value="QDV81582.1"/>
    <property type="molecule type" value="Genomic_DNA"/>
</dbReference>
<dbReference type="RefSeq" id="WP_145207359.1">
    <property type="nucleotide sequence ID" value="NZ_CP036432.1"/>
</dbReference>
<dbReference type="Proteomes" id="UP000318081">
    <property type="component" value="Chromosome"/>
</dbReference>
<keyword evidence="2" id="KW-1185">Reference proteome</keyword>
<sequence>MRRALCGVLLVVVVFGAVGFPDGPIRRLLFRNSSVSRQVERNVCTGSNCASTPAAQLTETSPWVVGESVPVAAAPVVFATPSPQVVSRTRTPALVAPAAGAMPFDAAEGLIETEASDGFRRAVIKASREARRSGMITVRDATLLRVALISPSFH</sequence>
<protein>
    <submittedName>
        <fullName evidence="1">Uncharacterized protein</fullName>
    </submittedName>
</protein>
<reference evidence="1 2" key="1">
    <citation type="submission" date="2019-02" db="EMBL/GenBank/DDBJ databases">
        <title>Deep-cultivation of Planctomycetes and their phenomic and genomic characterization uncovers novel biology.</title>
        <authorList>
            <person name="Wiegand S."/>
            <person name="Jogler M."/>
            <person name="Boedeker C."/>
            <person name="Pinto D."/>
            <person name="Vollmers J."/>
            <person name="Rivas-Marin E."/>
            <person name="Kohn T."/>
            <person name="Peeters S.H."/>
            <person name="Heuer A."/>
            <person name="Rast P."/>
            <person name="Oberbeckmann S."/>
            <person name="Bunk B."/>
            <person name="Jeske O."/>
            <person name="Meyerdierks A."/>
            <person name="Storesund J.E."/>
            <person name="Kallscheuer N."/>
            <person name="Luecker S."/>
            <person name="Lage O.M."/>
            <person name="Pohl T."/>
            <person name="Merkel B.J."/>
            <person name="Hornburger P."/>
            <person name="Mueller R.-W."/>
            <person name="Bruemmer F."/>
            <person name="Labrenz M."/>
            <person name="Spormann A.M."/>
            <person name="Op den Camp H."/>
            <person name="Overmann J."/>
            <person name="Amann R."/>
            <person name="Jetten M.S.M."/>
            <person name="Mascher T."/>
            <person name="Medema M.H."/>
            <person name="Devos D.P."/>
            <person name="Kaster A.-K."/>
            <person name="Ovreas L."/>
            <person name="Rohde M."/>
            <person name="Galperin M.Y."/>
            <person name="Jogler C."/>
        </authorList>
    </citation>
    <scope>NUCLEOTIDE SEQUENCE [LARGE SCALE GENOMIC DNA]</scope>
    <source>
        <strain evidence="1 2">TBK1r</strain>
    </source>
</reference>
<name>A0ABX5XIG9_9BACT</name>
<accession>A0ABX5XIG9</accession>
<proteinExistence type="predicted"/>
<gene>
    <name evidence="1" type="ORF">TBK1r_05010</name>
</gene>
<evidence type="ECO:0000313" key="2">
    <source>
        <dbReference type="Proteomes" id="UP000318081"/>
    </source>
</evidence>
<evidence type="ECO:0000313" key="1">
    <source>
        <dbReference type="EMBL" id="QDV81582.1"/>
    </source>
</evidence>
<organism evidence="1 2">
    <name type="scientific">Stieleria magnilauensis</name>
    <dbReference type="NCBI Taxonomy" id="2527963"/>
    <lineage>
        <taxon>Bacteria</taxon>
        <taxon>Pseudomonadati</taxon>
        <taxon>Planctomycetota</taxon>
        <taxon>Planctomycetia</taxon>
        <taxon>Pirellulales</taxon>
        <taxon>Pirellulaceae</taxon>
        <taxon>Stieleria</taxon>
    </lineage>
</organism>